<evidence type="ECO:0000256" key="16">
    <source>
        <dbReference type="RuleBase" id="RU003515"/>
    </source>
</evidence>
<evidence type="ECO:0000313" key="19">
    <source>
        <dbReference type="Proteomes" id="UP001597451"/>
    </source>
</evidence>
<proteinExistence type="inferred from homology"/>
<comment type="catalytic activity">
    <reaction evidence="1 14 15 16">
        <text>Endonucleolytic cleavage to 5'-phosphomonoester.</text>
        <dbReference type="EC" id="3.1.26.4"/>
    </reaction>
</comment>
<dbReference type="PROSITE" id="PS51975">
    <property type="entry name" value="RNASE_H_2"/>
    <property type="match status" value="1"/>
</dbReference>
<keyword evidence="11 14" id="KW-0255">Endonuclease</keyword>
<comment type="cofactor">
    <cofactor evidence="2">
        <name>Mg(2+)</name>
        <dbReference type="ChEBI" id="CHEBI:18420"/>
    </cofactor>
</comment>
<evidence type="ECO:0000256" key="2">
    <source>
        <dbReference type="ARBA" id="ARBA00001946"/>
    </source>
</evidence>
<dbReference type="PANTHER" id="PTHR10954:SF18">
    <property type="entry name" value="RIBONUCLEASE HII"/>
    <property type="match status" value="1"/>
</dbReference>
<evidence type="ECO:0000256" key="4">
    <source>
        <dbReference type="ARBA" id="ARBA00004496"/>
    </source>
</evidence>
<feature type="binding site" evidence="14 15">
    <location>
        <position position="78"/>
    </location>
    <ligand>
        <name>a divalent metal cation</name>
        <dbReference type="ChEBI" id="CHEBI:60240"/>
    </ligand>
</feature>
<keyword evidence="8 14" id="KW-0963">Cytoplasm</keyword>
<keyword evidence="12 14" id="KW-0378">Hydrolase</keyword>
<dbReference type="Gene3D" id="3.30.420.10">
    <property type="entry name" value="Ribonuclease H-like superfamily/Ribonuclease H"/>
    <property type="match status" value="1"/>
</dbReference>
<dbReference type="InterPro" id="IPR036397">
    <property type="entry name" value="RNaseH_sf"/>
</dbReference>
<evidence type="ECO:0000256" key="13">
    <source>
        <dbReference type="ARBA" id="ARBA00023211"/>
    </source>
</evidence>
<feature type="domain" description="RNase H type-2" evidence="17">
    <location>
        <begin position="71"/>
        <end position="253"/>
    </location>
</feature>
<evidence type="ECO:0000256" key="9">
    <source>
        <dbReference type="ARBA" id="ARBA00022722"/>
    </source>
</evidence>
<comment type="caution">
    <text evidence="18">The sequence shown here is derived from an EMBL/GenBank/DDBJ whole genome shotgun (WGS) entry which is preliminary data.</text>
</comment>
<gene>
    <name evidence="14" type="primary">rnhB</name>
    <name evidence="18" type="ORF">ACFSUN_06165</name>
</gene>
<dbReference type="NCBIfam" id="NF000594">
    <property type="entry name" value="PRK00015.1-1"/>
    <property type="match status" value="1"/>
</dbReference>
<dbReference type="HAMAP" id="MF_00052_B">
    <property type="entry name" value="RNase_HII_B"/>
    <property type="match status" value="1"/>
</dbReference>
<comment type="subcellular location">
    <subcellularLocation>
        <location evidence="4 14">Cytoplasm</location>
    </subcellularLocation>
</comment>
<keyword evidence="10 14" id="KW-0479">Metal-binding</keyword>
<evidence type="ECO:0000259" key="17">
    <source>
        <dbReference type="PROSITE" id="PS51975"/>
    </source>
</evidence>
<feature type="binding site" evidence="14 15">
    <location>
        <position position="77"/>
    </location>
    <ligand>
        <name>a divalent metal cation</name>
        <dbReference type="ChEBI" id="CHEBI:60240"/>
    </ligand>
</feature>
<keyword evidence="9 14" id="KW-0540">Nuclease</keyword>
<evidence type="ECO:0000256" key="12">
    <source>
        <dbReference type="ARBA" id="ARBA00022801"/>
    </source>
</evidence>
<evidence type="ECO:0000256" key="1">
    <source>
        <dbReference type="ARBA" id="ARBA00000077"/>
    </source>
</evidence>
<protein>
    <recommendedName>
        <fullName evidence="7 14">Ribonuclease HII</fullName>
        <shortName evidence="14">RNase HII</shortName>
        <ecNumber evidence="6 14">3.1.26.4</ecNumber>
    </recommendedName>
</protein>
<evidence type="ECO:0000256" key="6">
    <source>
        <dbReference type="ARBA" id="ARBA00012180"/>
    </source>
</evidence>
<dbReference type="InterPro" id="IPR024567">
    <property type="entry name" value="RNase_HII/HIII_dom"/>
</dbReference>
<dbReference type="NCBIfam" id="NF000595">
    <property type="entry name" value="PRK00015.1-3"/>
    <property type="match status" value="1"/>
</dbReference>
<dbReference type="Proteomes" id="UP001597451">
    <property type="component" value="Unassembled WGS sequence"/>
</dbReference>
<evidence type="ECO:0000256" key="10">
    <source>
        <dbReference type="ARBA" id="ARBA00022723"/>
    </source>
</evidence>
<dbReference type="Pfam" id="PF01351">
    <property type="entry name" value="RNase_HII"/>
    <property type="match status" value="1"/>
</dbReference>
<comment type="cofactor">
    <cofactor evidence="14 15">
        <name>Mn(2+)</name>
        <dbReference type="ChEBI" id="CHEBI:29035"/>
    </cofactor>
    <cofactor evidence="14 15">
        <name>Mg(2+)</name>
        <dbReference type="ChEBI" id="CHEBI:18420"/>
    </cofactor>
    <text evidence="14 15">Manganese or magnesium. Binds 1 divalent metal ion per monomer in the absence of substrate. May bind a second metal ion after substrate binding.</text>
</comment>
<comment type="similarity">
    <text evidence="5 14 16">Belongs to the RNase HII family.</text>
</comment>
<sequence length="253" mass="28573">MAKHSITLLKQMFNEDKLTDQIIMEMREDDRKGVQALLKRVDLKQEKIRKLKQQFAVMSEFEQDCWQDGYTNIAGVDEVGRGPLAGPVVAAAVILPQDFTLLGLNDSKQLNEATRESYYEIIKKNAIGYGVGIIHNDEIDKVNIYQATKLAMLEAIEQIKPRPDFVLVDAMPLEEVDCPTKSIIKGDSRSISIAAASILAKVTRDRYMKELDLKYPNFHFASNMGYGTKQHLEALKNEGPTPFHRRSFAPVSN</sequence>
<evidence type="ECO:0000256" key="8">
    <source>
        <dbReference type="ARBA" id="ARBA00022490"/>
    </source>
</evidence>
<reference evidence="19" key="1">
    <citation type="journal article" date="2019" name="Int. J. Syst. Evol. Microbiol.">
        <title>The Global Catalogue of Microorganisms (GCM) 10K type strain sequencing project: providing services to taxonomists for standard genome sequencing and annotation.</title>
        <authorList>
            <consortium name="The Broad Institute Genomics Platform"/>
            <consortium name="The Broad Institute Genome Sequencing Center for Infectious Disease"/>
            <person name="Wu L."/>
            <person name="Ma J."/>
        </authorList>
    </citation>
    <scope>NUCLEOTIDE SEQUENCE [LARGE SCALE GENOMIC DNA]</scope>
    <source>
        <strain evidence="19">TISTR 1858</strain>
    </source>
</reference>
<dbReference type="InterPro" id="IPR022898">
    <property type="entry name" value="RNase_HII"/>
</dbReference>
<dbReference type="SUPFAM" id="SSF53098">
    <property type="entry name" value="Ribonuclease H-like"/>
    <property type="match status" value="1"/>
</dbReference>
<keyword evidence="19" id="KW-1185">Reference proteome</keyword>
<name>A0ABW5PZA3_9BACI</name>
<evidence type="ECO:0000256" key="7">
    <source>
        <dbReference type="ARBA" id="ARBA00019179"/>
    </source>
</evidence>
<dbReference type="RefSeq" id="WP_379561064.1">
    <property type="nucleotide sequence ID" value="NZ_CP085256.1"/>
</dbReference>
<evidence type="ECO:0000256" key="3">
    <source>
        <dbReference type="ARBA" id="ARBA00004065"/>
    </source>
</evidence>
<dbReference type="GO" id="GO:0004523">
    <property type="term" value="F:RNA-DNA hybrid ribonuclease activity"/>
    <property type="evidence" value="ECO:0007669"/>
    <property type="project" value="UniProtKB-EC"/>
</dbReference>
<dbReference type="EMBL" id="JBHUMX010000013">
    <property type="protein sequence ID" value="MFD2628367.1"/>
    <property type="molecule type" value="Genomic_DNA"/>
</dbReference>
<dbReference type="CDD" id="cd07182">
    <property type="entry name" value="RNase_HII_bacteria_HII_like"/>
    <property type="match status" value="1"/>
</dbReference>
<dbReference type="PANTHER" id="PTHR10954">
    <property type="entry name" value="RIBONUCLEASE H2 SUBUNIT A"/>
    <property type="match status" value="1"/>
</dbReference>
<accession>A0ABW5PZA3</accession>
<evidence type="ECO:0000256" key="14">
    <source>
        <dbReference type="HAMAP-Rule" id="MF_00052"/>
    </source>
</evidence>
<dbReference type="EC" id="3.1.26.4" evidence="6 14"/>
<evidence type="ECO:0000256" key="5">
    <source>
        <dbReference type="ARBA" id="ARBA00007383"/>
    </source>
</evidence>
<keyword evidence="13 14" id="KW-0464">Manganese</keyword>
<evidence type="ECO:0000256" key="11">
    <source>
        <dbReference type="ARBA" id="ARBA00022759"/>
    </source>
</evidence>
<evidence type="ECO:0000256" key="15">
    <source>
        <dbReference type="PROSITE-ProRule" id="PRU01319"/>
    </source>
</evidence>
<organism evidence="18 19">
    <name type="scientific">Oceanobacillus kapialis</name>
    <dbReference type="NCBI Taxonomy" id="481353"/>
    <lineage>
        <taxon>Bacteria</taxon>
        <taxon>Bacillati</taxon>
        <taxon>Bacillota</taxon>
        <taxon>Bacilli</taxon>
        <taxon>Bacillales</taxon>
        <taxon>Bacillaceae</taxon>
        <taxon>Oceanobacillus</taxon>
    </lineage>
</organism>
<evidence type="ECO:0000313" key="18">
    <source>
        <dbReference type="EMBL" id="MFD2628367.1"/>
    </source>
</evidence>
<dbReference type="InterPro" id="IPR001352">
    <property type="entry name" value="RNase_HII/HIII"/>
</dbReference>
<dbReference type="InterPro" id="IPR012337">
    <property type="entry name" value="RNaseH-like_sf"/>
</dbReference>
<comment type="function">
    <text evidence="3 14 16">Endonuclease that specifically degrades the RNA of RNA-DNA hybrids.</text>
</comment>
<feature type="binding site" evidence="14 15">
    <location>
        <position position="169"/>
    </location>
    <ligand>
        <name>a divalent metal cation</name>
        <dbReference type="ChEBI" id="CHEBI:60240"/>
    </ligand>
</feature>